<evidence type="ECO:0000313" key="2">
    <source>
        <dbReference type="EMBL" id="MBW0137582.1"/>
    </source>
</evidence>
<accession>A0ABS6UZI7</accession>
<comment type="caution">
    <text evidence="2">The sequence shown here is derived from an EMBL/GenBank/DDBJ whole genome shotgun (WGS) entry which is preliminary data.</text>
</comment>
<sequence>MPGRTDLRDALAAARTGTLAEAAAHLADVRRALDGHPAAAVSAAARAIETAAYARWADRAVGAERGTAADRGVFLPVPPDDPPPAPVPDPPIPPRARIVEVLADAGAWRLAVLPLAALSGFAGPAVLLPALGGAVLVLVAAVRARRAGVDRARLHRWGTDLLAVTHARVDAELTRRTAARATTATARLDAALAHRRAEIDAELTLLAPREVADA</sequence>
<dbReference type="EMBL" id="JADQDK010000001">
    <property type="protein sequence ID" value="MBW0137582.1"/>
    <property type="molecule type" value="Genomic_DNA"/>
</dbReference>
<keyword evidence="1" id="KW-0812">Transmembrane</keyword>
<dbReference type="Proteomes" id="UP000694287">
    <property type="component" value="Unassembled WGS sequence"/>
</dbReference>
<name>A0ABS6UZI7_9PSEU</name>
<keyword evidence="1" id="KW-0472">Membrane</keyword>
<reference evidence="2 3" key="1">
    <citation type="submission" date="2020-11" db="EMBL/GenBank/DDBJ databases">
        <title>Pseudonocardia abyssalis sp. nov. and Pseudonocardia oceani sp. nov., description and phylogenomic analysis of two novel actinomycetes isolated from the deep Southern Ocean.</title>
        <authorList>
            <person name="Parra J."/>
        </authorList>
    </citation>
    <scope>NUCLEOTIDE SEQUENCE [LARGE SCALE GENOMIC DNA]</scope>
    <source>
        <strain evidence="2 3">KRD-168</strain>
    </source>
</reference>
<keyword evidence="1" id="KW-1133">Transmembrane helix</keyword>
<evidence type="ECO:0000313" key="3">
    <source>
        <dbReference type="Proteomes" id="UP000694287"/>
    </source>
</evidence>
<gene>
    <name evidence="2" type="ORF">I4I81_25455</name>
</gene>
<keyword evidence="3" id="KW-1185">Reference proteome</keyword>
<feature type="transmembrane region" description="Helical" evidence="1">
    <location>
        <begin position="121"/>
        <end position="142"/>
    </location>
</feature>
<protein>
    <submittedName>
        <fullName evidence="2">Uncharacterized protein</fullName>
    </submittedName>
</protein>
<proteinExistence type="predicted"/>
<evidence type="ECO:0000256" key="1">
    <source>
        <dbReference type="SAM" id="Phobius"/>
    </source>
</evidence>
<organism evidence="2 3">
    <name type="scientific">Pseudonocardia abyssalis</name>
    <dbReference type="NCBI Taxonomy" id="2792008"/>
    <lineage>
        <taxon>Bacteria</taxon>
        <taxon>Bacillati</taxon>
        <taxon>Actinomycetota</taxon>
        <taxon>Actinomycetes</taxon>
        <taxon>Pseudonocardiales</taxon>
        <taxon>Pseudonocardiaceae</taxon>
        <taxon>Pseudonocardia</taxon>
    </lineage>
</organism>